<evidence type="ECO:0008006" key="4">
    <source>
        <dbReference type="Google" id="ProtNLM"/>
    </source>
</evidence>
<evidence type="ECO:0000256" key="1">
    <source>
        <dbReference type="SAM" id="SignalP"/>
    </source>
</evidence>
<dbReference type="AlphaFoldDB" id="A0ABD3WLD1"/>
<organism evidence="2 3">
    <name type="scientific">Sinanodonta woodiana</name>
    <name type="common">Chinese pond mussel</name>
    <name type="synonym">Anodonta woodiana</name>
    <dbReference type="NCBI Taxonomy" id="1069815"/>
    <lineage>
        <taxon>Eukaryota</taxon>
        <taxon>Metazoa</taxon>
        <taxon>Spiralia</taxon>
        <taxon>Lophotrochozoa</taxon>
        <taxon>Mollusca</taxon>
        <taxon>Bivalvia</taxon>
        <taxon>Autobranchia</taxon>
        <taxon>Heteroconchia</taxon>
        <taxon>Palaeoheterodonta</taxon>
        <taxon>Unionida</taxon>
        <taxon>Unionoidea</taxon>
        <taxon>Unionidae</taxon>
        <taxon>Unioninae</taxon>
        <taxon>Sinanodonta</taxon>
    </lineage>
</organism>
<proteinExistence type="predicted"/>
<protein>
    <recommendedName>
        <fullName evidence="4">Short-chain collagen C4</fullName>
    </recommendedName>
</protein>
<evidence type="ECO:0000313" key="2">
    <source>
        <dbReference type="EMBL" id="KAL3874769.1"/>
    </source>
</evidence>
<gene>
    <name evidence="2" type="ORF">ACJMK2_037739</name>
</gene>
<comment type="caution">
    <text evidence="2">The sequence shown here is derived from an EMBL/GenBank/DDBJ whole genome shotgun (WGS) entry which is preliminary data.</text>
</comment>
<dbReference type="InterPro" id="IPR051077">
    <property type="entry name" value="Ca-dependent_lectin"/>
</dbReference>
<keyword evidence="3" id="KW-1185">Reference proteome</keyword>
<dbReference type="PANTHER" id="PTHR24024">
    <property type="entry name" value="PULMONARY SURFACTANT-ASSOCIATED PROTEIN A"/>
    <property type="match status" value="1"/>
</dbReference>
<evidence type="ECO:0000313" key="3">
    <source>
        <dbReference type="Proteomes" id="UP001634394"/>
    </source>
</evidence>
<keyword evidence="1" id="KW-0732">Signal</keyword>
<name>A0ABD3WLD1_SINWO</name>
<dbReference type="PANTHER" id="PTHR24024:SF18">
    <property type="entry name" value="SHORT-CHAIN COLLAGEN C4-LIKE"/>
    <property type="match status" value="1"/>
</dbReference>
<feature type="signal peptide" evidence="1">
    <location>
        <begin position="1"/>
        <end position="18"/>
    </location>
</feature>
<feature type="chain" id="PRO_5044759691" description="Short-chain collagen C4" evidence="1">
    <location>
        <begin position="19"/>
        <end position="268"/>
    </location>
</feature>
<dbReference type="Proteomes" id="UP001634394">
    <property type="component" value="Unassembled WGS sequence"/>
</dbReference>
<accession>A0ABD3WLD1</accession>
<sequence>MMVIFCLMFALHIVGVHMQTTAELKSNDCPRFDYEYKLLERLIRIEFFQREAETTLAELRERFQTIQADVPRKLEDIRRLMDYKSNGFGSTYVRWGRTICPGNGSELVYKGFAGGSHYTHTGSAADFLCLTEDPLWGKYNRGSANSAFIYGAEYELPAESNPFSTVSLEDDMPCCVCKTSRTPTIMIPGRTECYPGWTMEYNGYLMSGHHSHAGSTNYVCVDTNPEARSGGSANLEGHLVYLLQAKCGSLPCPPYNEGRLLTCVVCSR</sequence>
<reference evidence="2 3" key="1">
    <citation type="submission" date="2024-11" db="EMBL/GenBank/DDBJ databases">
        <title>Chromosome-level genome assembly of the freshwater bivalve Anodonta woodiana.</title>
        <authorList>
            <person name="Chen X."/>
        </authorList>
    </citation>
    <scope>NUCLEOTIDE SEQUENCE [LARGE SCALE GENOMIC DNA]</scope>
    <source>
        <strain evidence="2">MN2024</strain>
        <tissue evidence="2">Gills</tissue>
    </source>
</reference>
<dbReference type="EMBL" id="JBJQND010000006">
    <property type="protein sequence ID" value="KAL3874769.1"/>
    <property type="molecule type" value="Genomic_DNA"/>
</dbReference>